<feature type="compositionally biased region" description="Gly residues" evidence="1">
    <location>
        <begin position="198"/>
        <end position="207"/>
    </location>
</feature>
<sequence length="228" mass="24543">MSLKTKIPARLKALFAGVALSKKSIDGITEKASVGLTDESTDDEIDAVLNARNEIWSFDDQRKYDDYQAGKATKDAADKEAARLKAIADGKPAPIEVDPNETATEKALRLIMEKLEKQDAVIAQFGQEKVATTLYGAAETRLKSKYADYPEILADVLLDVKERSFQDEETLNAFLDRKEAALGIVIQTSTNNSLGGERPVGGAGGKPAGSTKEASAAEVDAAFTNFKI</sequence>
<name>A0A1W1ZXS8_9SPHI</name>
<organism evidence="2 3">
    <name type="scientific">Pedobacter nyackensis</name>
    <dbReference type="NCBI Taxonomy" id="475255"/>
    <lineage>
        <taxon>Bacteria</taxon>
        <taxon>Pseudomonadati</taxon>
        <taxon>Bacteroidota</taxon>
        <taxon>Sphingobacteriia</taxon>
        <taxon>Sphingobacteriales</taxon>
        <taxon>Sphingobacteriaceae</taxon>
        <taxon>Pedobacter</taxon>
    </lineage>
</organism>
<protein>
    <submittedName>
        <fullName evidence="2">Uncharacterized protein</fullName>
    </submittedName>
</protein>
<dbReference type="EMBL" id="FWYB01000001">
    <property type="protein sequence ID" value="SMC53166.1"/>
    <property type="molecule type" value="Genomic_DNA"/>
</dbReference>
<evidence type="ECO:0000313" key="2">
    <source>
        <dbReference type="EMBL" id="SMC53166.1"/>
    </source>
</evidence>
<evidence type="ECO:0000256" key="1">
    <source>
        <dbReference type="SAM" id="MobiDB-lite"/>
    </source>
</evidence>
<dbReference type="AlphaFoldDB" id="A0A1W1ZXS8"/>
<evidence type="ECO:0000313" key="3">
    <source>
        <dbReference type="Proteomes" id="UP000192678"/>
    </source>
</evidence>
<dbReference type="OrthoDB" id="665785at2"/>
<reference evidence="2 3" key="1">
    <citation type="submission" date="2017-04" db="EMBL/GenBank/DDBJ databases">
        <authorList>
            <person name="Afonso C.L."/>
            <person name="Miller P.J."/>
            <person name="Scott M.A."/>
            <person name="Spackman E."/>
            <person name="Goraichik I."/>
            <person name="Dimitrov K.M."/>
            <person name="Suarez D.L."/>
            <person name="Swayne D.E."/>
        </authorList>
    </citation>
    <scope>NUCLEOTIDE SEQUENCE [LARGE SCALE GENOMIC DNA]</scope>
    <source>
        <strain evidence="2 3">DSM 19625</strain>
    </source>
</reference>
<dbReference type="RefSeq" id="WP_084286737.1">
    <property type="nucleotide sequence ID" value="NZ_FWYB01000001.1"/>
</dbReference>
<dbReference type="Proteomes" id="UP000192678">
    <property type="component" value="Unassembled WGS sequence"/>
</dbReference>
<accession>A0A1W1ZXS8</accession>
<proteinExistence type="predicted"/>
<gene>
    <name evidence="2" type="ORF">SAMN04488101_101134</name>
</gene>
<keyword evidence="3" id="KW-1185">Reference proteome</keyword>
<feature type="region of interest" description="Disordered" evidence="1">
    <location>
        <begin position="193"/>
        <end position="215"/>
    </location>
</feature>
<dbReference type="STRING" id="475255.SAMN04488101_101134"/>